<dbReference type="Proteomes" id="UP001370490">
    <property type="component" value="Unassembled WGS sequence"/>
</dbReference>
<evidence type="ECO:0000313" key="1">
    <source>
        <dbReference type="EMBL" id="KAK6926016.1"/>
    </source>
</evidence>
<sequence length="218" mass="24639">MPAMEELHLMDNNIRAIMPASSAIVKGFESLHLLNLEDNSLDQWDEIFKLLLLRSLGQLYLTKNNLRLIFHPDHYHRPFQNLCCLLLGGKGGIPRHAIIAHLAEVKILNGSEVSPRECKDSEIRYARSILSRFYDSLEEIRRLYPKFAKPKSSHGIKDQRPSIGATGPQKMAFGLISITLKCVGEKGSPLPTLLDDEMASLMDIRIDKDSTILIDYKS</sequence>
<name>A0AAN8V9J4_9MAGN</name>
<dbReference type="EMBL" id="JBAMMX010000015">
    <property type="protein sequence ID" value="KAK6926016.1"/>
    <property type="molecule type" value="Genomic_DNA"/>
</dbReference>
<gene>
    <name evidence="1" type="ORF">RJ641_007735</name>
</gene>
<reference evidence="1 2" key="1">
    <citation type="submission" date="2023-12" db="EMBL/GenBank/DDBJ databases">
        <title>A high-quality genome assembly for Dillenia turbinata (Dilleniales).</title>
        <authorList>
            <person name="Chanderbali A."/>
        </authorList>
    </citation>
    <scope>NUCLEOTIDE SEQUENCE [LARGE SCALE GENOMIC DNA]</scope>
    <source>
        <strain evidence="1">LSX21</strain>
        <tissue evidence="1">Leaf</tissue>
    </source>
</reference>
<dbReference type="InterPro" id="IPR032675">
    <property type="entry name" value="LRR_dom_sf"/>
</dbReference>
<evidence type="ECO:0000313" key="2">
    <source>
        <dbReference type="Proteomes" id="UP001370490"/>
    </source>
</evidence>
<comment type="caution">
    <text evidence="1">The sequence shown here is derived from an EMBL/GenBank/DDBJ whole genome shotgun (WGS) entry which is preliminary data.</text>
</comment>
<protein>
    <submittedName>
        <fullName evidence="1">Uncharacterized protein</fullName>
    </submittedName>
</protein>
<organism evidence="1 2">
    <name type="scientific">Dillenia turbinata</name>
    <dbReference type="NCBI Taxonomy" id="194707"/>
    <lineage>
        <taxon>Eukaryota</taxon>
        <taxon>Viridiplantae</taxon>
        <taxon>Streptophyta</taxon>
        <taxon>Embryophyta</taxon>
        <taxon>Tracheophyta</taxon>
        <taxon>Spermatophyta</taxon>
        <taxon>Magnoliopsida</taxon>
        <taxon>eudicotyledons</taxon>
        <taxon>Gunneridae</taxon>
        <taxon>Pentapetalae</taxon>
        <taxon>Dilleniales</taxon>
        <taxon>Dilleniaceae</taxon>
        <taxon>Dillenia</taxon>
    </lineage>
</organism>
<proteinExistence type="predicted"/>
<keyword evidence="2" id="KW-1185">Reference proteome</keyword>
<dbReference type="SUPFAM" id="SSF52075">
    <property type="entry name" value="Outer arm dynein light chain 1"/>
    <property type="match status" value="1"/>
</dbReference>
<dbReference type="Gene3D" id="3.80.10.10">
    <property type="entry name" value="Ribonuclease Inhibitor"/>
    <property type="match status" value="1"/>
</dbReference>
<dbReference type="AlphaFoldDB" id="A0AAN8V9J4"/>
<accession>A0AAN8V9J4</accession>